<evidence type="ECO:0000313" key="2">
    <source>
        <dbReference type="Proteomes" id="UP001566132"/>
    </source>
</evidence>
<accession>A0ABD1ECC7</accession>
<dbReference type="AlphaFoldDB" id="A0ABD1ECC7"/>
<protein>
    <submittedName>
        <fullName evidence="1">Uncharacterized protein</fullName>
    </submittedName>
</protein>
<sequence length="118" mass="13826">MVKIPRPPIFLTVPITKKHPQIKTRALKVIFSIREISHNECYTRDYLNLVRVINNPCSMYESNTLYESDDEGSMGYFSDNEMETSHHSVHTVDYSSDDSDVSVDEWNWREKENIVNIN</sequence>
<proteinExistence type="predicted"/>
<organism evidence="1 2">
    <name type="scientific">Hypothenemus hampei</name>
    <name type="common">Coffee berry borer</name>
    <dbReference type="NCBI Taxonomy" id="57062"/>
    <lineage>
        <taxon>Eukaryota</taxon>
        <taxon>Metazoa</taxon>
        <taxon>Ecdysozoa</taxon>
        <taxon>Arthropoda</taxon>
        <taxon>Hexapoda</taxon>
        <taxon>Insecta</taxon>
        <taxon>Pterygota</taxon>
        <taxon>Neoptera</taxon>
        <taxon>Endopterygota</taxon>
        <taxon>Coleoptera</taxon>
        <taxon>Polyphaga</taxon>
        <taxon>Cucujiformia</taxon>
        <taxon>Curculionidae</taxon>
        <taxon>Scolytinae</taxon>
        <taxon>Hypothenemus</taxon>
    </lineage>
</organism>
<evidence type="ECO:0000313" key="1">
    <source>
        <dbReference type="EMBL" id="KAL1492306.1"/>
    </source>
</evidence>
<dbReference type="EMBL" id="JBDJPC010000009">
    <property type="protein sequence ID" value="KAL1492306.1"/>
    <property type="molecule type" value="Genomic_DNA"/>
</dbReference>
<dbReference type="Proteomes" id="UP001566132">
    <property type="component" value="Unassembled WGS sequence"/>
</dbReference>
<gene>
    <name evidence="1" type="ORF">ABEB36_012779</name>
</gene>
<comment type="caution">
    <text evidence="1">The sequence shown here is derived from an EMBL/GenBank/DDBJ whole genome shotgun (WGS) entry which is preliminary data.</text>
</comment>
<name>A0ABD1ECC7_HYPHA</name>
<reference evidence="1 2" key="1">
    <citation type="submission" date="2024-05" db="EMBL/GenBank/DDBJ databases">
        <title>Genetic variation in Jamaican populations of the coffee berry borer (Hypothenemus hampei).</title>
        <authorList>
            <person name="Errbii M."/>
            <person name="Myrie A."/>
        </authorList>
    </citation>
    <scope>NUCLEOTIDE SEQUENCE [LARGE SCALE GENOMIC DNA]</scope>
    <source>
        <strain evidence="1">JA-Hopewell-2020-01-JO</strain>
        <tissue evidence="1">Whole body</tissue>
    </source>
</reference>
<keyword evidence="2" id="KW-1185">Reference proteome</keyword>